<dbReference type="GO" id="GO:0043565">
    <property type="term" value="F:sequence-specific DNA binding"/>
    <property type="evidence" value="ECO:0007669"/>
    <property type="project" value="InterPro"/>
</dbReference>
<keyword evidence="2" id="KW-0805">Transcription regulation</keyword>
<dbReference type="PROSITE" id="PS50811">
    <property type="entry name" value="WRKY"/>
    <property type="match status" value="1"/>
</dbReference>
<evidence type="ECO:0000256" key="3">
    <source>
        <dbReference type="ARBA" id="ARBA00023125"/>
    </source>
</evidence>
<keyword evidence="4" id="KW-0804">Transcription</keyword>
<dbReference type="InterPro" id="IPR036576">
    <property type="entry name" value="WRKY_dom_sf"/>
</dbReference>
<organism evidence="7 8">
    <name type="scientific">Lolium multiflorum</name>
    <name type="common">Italian ryegrass</name>
    <name type="synonym">Lolium perenne subsp. multiflorum</name>
    <dbReference type="NCBI Taxonomy" id="4521"/>
    <lineage>
        <taxon>Eukaryota</taxon>
        <taxon>Viridiplantae</taxon>
        <taxon>Streptophyta</taxon>
        <taxon>Embryophyta</taxon>
        <taxon>Tracheophyta</taxon>
        <taxon>Spermatophyta</taxon>
        <taxon>Magnoliopsida</taxon>
        <taxon>Liliopsida</taxon>
        <taxon>Poales</taxon>
        <taxon>Poaceae</taxon>
        <taxon>BOP clade</taxon>
        <taxon>Pooideae</taxon>
        <taxon>Poodae</taxon>
        <taxon>Poeae</taxon>
        <taxon>Poeae Chloroplast Group 2 (Poeae type)</taxon>
        <taxon>Loliodinae</taxon>
        <taxon>Loliinae</taxon>
        <taxon>Lolium</taxon>
    </lineage>
</organism>
<evidence type="ECO:0000313" key="8">
    <source>
        <dbReference type="Proteomes" id="UP001231189"/>
    </source>
</evidence>
<evidence type="ECO:0000256" key="1">
    <source>
        <dbReference type="ARBA" id="ARBA00004123"/>
    </source>
</evidence>
<gene>
    <name evidence="7" type="ORF">QYE76_017947</name>
</gene>
<protein>
    <recommendedName>
        <fullName evidence="6">WRKY domain-containing protein</fullName>
    </recommendedName>
</protein>
<dbReference type="EMBL" id="JAUUTY010000549">
    <property type="protein sequence ID" value="KAK1600860.1"/>
    <property type="molecule type" value="Genomic_DNA"/>
</dbReference>
<dbReference type="Proteomes" id="UP001231189">
    <property type="component" value="Unassembled WGS sequence"/>
</dbReference>
<keyword evidence="3" id="KW-0238">DNA-binding</keyword>
<reference evidence="7" key="1">
    <citation type="submission" date="2023-07" db="EMBL/GenBank/DDBJ databases">
        <title>A chromosome-level genome assembly of Lolium multiflorum.</title>
        <authorList>
            <person name="Chen Y."/>
            <person name="Copetti D."/>
            <person name="Kolliker R."/>
            <person name="Studer B."/>
        </authorList>
    </citation>
    <scope>NUCLEOTIDE SEQUENCE</scope>
    <source>
        <strain evidence="7">02402/16</strain>
        <tissue evidence="7">Leaf</tissue>
    </source>
</reference>
<evidence type="ECO:0000256" key="5">
    <source>
        <dbReference type="ARBA" id="ARBA00023242"/>
    </source>
</evidence>
<evidence type="ECO:0000313" key="7">
    <source>
        <dbReference type="EMBL" id="KAK1600860.1"/>
    </source>
</evidence>
<evidence type="ECO:0000256" key="4">
    <source>
        <dbReference type="ARBA" id="ARBA00023163"/>
    </source>
</evidence>
<evidence type="ECO:0000256" key="2">
    <source>
        <dbReference type="ARBA" id="ARBA00023015"/>
    </source>
</evidence>
<dbReference type="Pfam" id="PF03106">
    <property type="entry name" value="WRKY"/>
    <property type="match status" value="1"/>
</dbReference>
<dbReference type="InterPro" id="IPR003657">
    <property type="entry name" value="WRKY_dom"/>
</dbReference>
<proteinExistence type="predicted"/>
<dbReference type="SUPFAM" id="SSF118290">
    <property type="entry name" value="WRKY DNA-binding domain"/>
    <property type="match status" value="1"/>
</dbReference>
<comment type="caution">
    <text evidence="7">The sequence shown here is derived from an EMBL/GenBank/DDBJ whole genome shotgun (WGS) entry which is preliminary data.</text>
</comment>
<evidence type="ECO:0000259" key="6">
    <source>
        <dbReference type="PROSITE" id="PS50811"/>
    </source>
</evidence>
<dbReference type="SMART" id="SM00774">
    <property type="entry name" value="WRKY"/>
    <property type="match status" value="1"/>
</dbReference>
<dbReference type="Gene3D" id="2.20.25.80">
    <property type="entry name" value="WRKY domain"/>
    <property type="match status" value="1"/>
</dbReference>
<sequence>MEGTFMRNPAEAFHSLRWGMQWICTHVAVQQGSSLVAIRSSFGGSMMTASAGGNTDRRMSSVPAQGHRCLYLNSSYTHSFFGARGRLTAVPVEMKSCRSYYRCTHKNIQACHARKEVHRTESDPLLFHVRCFGNHSCAHSAQAEFRLQGERAEDGVRLD</sequence>
<keyword evidence="8" id="KW-1185">Reference proteome</keyword>
<keyword evidence="5" id="KW-0539">Nucleus</keyword>
<feature type="domain" description="WRKY" evidence="6">
    <location>
        <begin position="98"/>
        <end position="136"/>
    </location>
</feature>
<name>A0AAD8VDQ8_LOLMU</name>
<accession>A0AAD8VDQ8</accession>
<dbReference type="GO" id="GO:0005634">
    <property type="term" value="C:nucleus"/>
    <property type="evidence" value="ECO:0007669"/>
    <property type="project" value="UniProtKB-SubCell"/>
</dbReference>
<dbReference type="GO" id="GO:0003700">
    <property type="term" value="F:DNA-binding transcription factor activity"/>
    <property type="evidence" value="ECO:0007669"/>
    <property type="project" value="InterPro"/>
</dbReference>
<dbReference type="AlphaFoldDB" id="A0AAD8VDQ8"/>
<comment type="subcellular location">
    <subcellularLocation>
        <location evidence="1">Nucleus</location>
    </subcellularLocation>
</comment>